<dbReference type="GeneID" id="19200595"/>
<organism evidence="2 3">
    <name type="scientific">Coniophora puteana (strain RWD-64-598)</name>
    <name type="common">Brown rot fungus</name>
    <dbReference type="NCBI Taxonomy" id="741705"/>
    <lineage>
        <taxon>Eukaryota</taxon>
        <taxon>Fungi</taxon>
        <taxon>Dikarya</taxon>
        <taxon>Basidiomycota</taxon>
        <taxon>Agaricomycotina</taxon>
        <taxon>Agaricomycetes</taxon>
        <taxon>Agaricomycetidae</taxon>
        <taxon>Boletales</taxon>
        <taxon>Coniophorineae</taxon>
        <taxon>Coniophoraceae</taxon>
        <taxon>Coniophora</taxon>
    </lineage>
</organism>
<evidence type="ECO:0000313" key="3">
    <source>
        <dbReference type="Proteomes" id="UP000053558"/>
    </source>
</evidence>
<dbReference type="KEGG" id="cput:CONPUDRAFT_134301"/>
<dbReference type="OrthoDB" id="3262301at2759"/>
<accession>A0A5M3N6A4</accession>
<sequence>MHQEIKFTPYGIPYIVGFGNVCCRADTKKGQNSSRDDDEISIHVNPLPLNHGCKPACSVYDSHRSSNSSFIHISQYFTDEMLIGDEPTENKSSRSPLARACSFSLFKSKSTRHARSNTHLYTSSRAQSQSPPLQRPKISPSKRDAKPLPPMPRVDDTSEDGGEDKEKLDGLYLQFTHRHETKESPRSRLLRLRQTITKAVKVAGMDTPSGPETRQASNSDTAEARKSTLYCGSYGQMMAALSAGGLTSTSCPGKGLQGATRLGALFVAHRLSGGRIEMRKLTLWG</sequence>
<dbReference type="EMBL" id="JH711573">
    <property type="protein sequence ID" value="EIW86972.1"/>
    <property type="molecule type" value="Genomic_DNA"/>
</dbReference>
<comment type="caution">
    <text evidence="2">The sequence shown here is derived from an EMBL/GenBank/DDBJ whole genome shotgun (WGS) entry which is preliminary data.</text>
</comment>
<feature type="region of interest" description="Disordered" evidence="1">
    <location>
        <begin position="114"/>
        <end position="166"/>
    </location>
</feature>
<dbReference type="RefSeq" id="XP_007763608.1">
    <property type="nucleotide sequence ID" value="XM_007765418.1"/>
</dbReference>
<evidence type="ECO:0000256" key="1">
    <source>
        <dbReference type="SAM" id="MobiDB-lite"/>
    </source>
</evidence>
<name>A0A5M3N6A4_CONPW</name>
<protein>
    <submittedName>
        <fullName evidence="2">Uncharacterized protein</fullName>
    </submittedName>
</protein>
<gene>
    <name evidence="2" type="ORF">CONPUDRAFT_134301</name>
</gene>
<keyword evidence="3" id="KW-1185">Reference proteome</keyword>
<proteinExistence type="predicted"/>
<evidence type="ECO:0000313" key="2">
    <source>
        <dbReference type="EMBL" id="EIW86972.1"/>
    </source>
</evidence>
<reference evidence="3" key="1">
    <citation type="journal article" date="2012" name="Science">
        <title>The Paleozoic origin of enzymatic lignin decomposition reconstructed from 31 fungal genomes.</title>
        <authorList>
            <person name="Floudas D."/>
            <person name="Binder M."/>
            <person name="Riley R."/>
            <person name="Barry K."/>
            <person name="Blanchette R.A."/>
            <person name="Henrissat B."/>
            <person name="Martinez A.T."/>
            <person name="Otillar R."/>
            <person name="Spatafora J.W."/>
            <person name="Yadav J.S."/>
            <person name="Aerts A."/>
            <person name="Benoit I."/>
            <person name="Boyd A."/>
            <person name="Carlson A."/>
            <person name="Copeland A."/>
            <person name="Coutinho P.M."/>
            <person name="de Vries R.P."/>
            <person name="Ferreira P."/>
            <person name="Findley K."/>
            <person name="Foster B."/>
            <person name="Gaskell J."/>
            <person name="Glotzer D."/>
            <person name="Gorecki P."/>
            <person name="Heitman J."/>
            <person name="Hesse C."/>
            <person name="Hori C."/>
            <person name="Igarashi K."/>
            <person name="Jurgens J.A."/>
            <person name="Kallen N."/>
            <person name="Kersten P."/>
            <person name="Kohler A."/>
            <person name="Kuees U."/>
            <person name="Kumar T.K.A."/>
            <person name="Kuo A."/>
            <person name="LaButti K."/>
            <person name="Larrondo L.F."/>
            <person name="Lindquist E."/>
            <person name="Ling A."/>
            <person name="Lombard V."/>
            <person name="Lucas S."/>
            <person name="Lundell T."/>
            <person name="Martin R."/>
            <person name="McLaughlin D.J."/>
            <person name="Morgenstern I."/>
            <person name="Morin E."/>
            <person name="Murat C."/>
            <person name="Nagy L.G."/>
            <person name="Nolan M."/>
            <person name="Ohm R.A."/>
            <person name="Patyshakuliyeva A."/>
            <person name="Rokas A."/>
            <person name="Ruiz-Duenas F.J."/>
            <person name="Sabat G."/>
            <person name="Salamov A."/>
            <person name="Samejima M."/>
            <person name="Schmutz J."/>
            <person name="Slot J.C."/>
            <person name="St John F."/>
            <person name="Stenlid J."/>
            <person name="Sun H."/>
            <person name="Sun S."/>
            <person name="Syed K."/>
            <person name="Tsang A."/>
            <person name="Wiebenga A."/>
            <person name="Young D."/>
            <person name="Pisabarro A."/>
            <person name="Eastwood D.C."/>
            <person name="Martin F."/>
            <person name="Cullen D."/>
            <person name="Grigoriev I.V."/>
            <person name="Hibbett D.S."/>
        </authorList>
    </citation>
    <scope>NUCLEOTIDE SEQUENCE [LARGE SCALE GENOMIC DNA]</scope>
    <source>
        <strain evidence="3">RWD-64-598 SS2</strain>
    </source>
</reference>
<dbReference type="AlphaFoldDB" id="A0A5M3N6A4"/>
<dbReference type="Proteomes" id="UP000053558">
    <property type="component" value="Unassembled WGS sequence"/>
</dbReference>
<feature type="compositionally biased region" description="Polar residues" evidence="1">
    <location>
        <begin position="117"/>
        <end position="132"/>
    </location>
</feature>